<evidence type="ECO:0000313" key="9">
    <source>
        <dbReference type="Proteomes" id="UP000199073"/>
    </source>
</evidence>
<accession>A0A1H0JWL5</accession>
<dbReference type="InterPro" id="IPR037185">
    <property type="entry name" value="EmrE-like"/>
</dbReference>
<protein>
    <submittedName>
        <fullName evidence="8">Permease of the drug/metabolite transporter (DMT) superfamily</fullName>
    </submittedName>
</protein>
<feature type="transmembrane region" description="Helical" evidence="6">
    <location>
        <begin position="225"/>
        <end position="246"/>
    </location>
</feature>
<evidence type="ECO:0000313" key="8">
    <source>
        <dbReference type="EMBL" id="SDO47893.1"/>
    </source>
</evidence>
<name>A0A1H0JWL5_9BACT</name>
<keyword evidence="2" id="KW-1003">Cell membrane</keyword>
<dbReference type="Proteomes" id="UP000199073">
    <property type="component" value="Unassembled WGS sequence"/>
</dbReference>
<feature type="transmembrane region" description="Helical" evidence="6">
    <location>
        <begin position="21"/>
        <end position="41"/>
    </location>
</feature>
<feature type="transmembrane region" description="Helical" evidence="6">
    <location>
        <begin position="47"/>
        <end position="65"/>
    </location>
</feature>
<dbReference type="EMBL" id="FNJI01000002">
    <property type="protein sequence ID" value="SDO47893.1"/>
    <property type="molecule type" value="Genomic_DNA"/>
</dbReference>
<evidence type="ECO:0000256" key="5">
    <source>
        <dbReference type="ARBA" id="ARBA00023136"/>
    </source>
</evidence>
<dbReference type="Gene3D" id="1.10.3730.20">
    <property type="match status" value="1"/>
</dbReference>
<dbReference type="Pfam" id="PF00892">
    <property type="entry name" value="EamA"/>
    <property type="match status" value="2"/>
</dbReference>
<evidence type="ECO:0000256" key="2">
    <source>
        <dbReference type="ARBA" id="ARBA00022475"/>
    </source>
</evidence>
<feature type="transmembrane region" description="Helical" evidence="6">
    <location>
        <begin position="77"/>
        <end position="96"/>
    </location>
</feature>
<evidence type="ECO:0000256" key="4">
    <source>
        <dbReference type="ARBA" id="ARBA00022989"/>
    </source>
</evidence>
<evidence type="ECO:0000256" key="6">
    <source>
        <dbReference type="SAM" id="Phobius"/>
    </source>
</evidence>
<proteinExistence type="predicted"/>
<feature type="domain" description="EamA" evidence="7">
    <location>
        <begin position="20"/>
        <end position="151"/>
    </location>
</feature>
<dbReference type="STRING" id="91360.SAMN05660330_00348"/>
<dbReference type="InterPro" id="IPR000620">
    <property type="entry name" value="EamA_dom"/>
</dbReference>
<evidence type="ECO:0000256" key="3">
    <source>
        <dbReference type="ARBA" id="ARBA00022692"/>
    </source>
</evidence>
<dbReference type="AlphaFoldDB" id="A0A1H0JWL5"/>
<dbReference type="PANTHER" id="PTHR32322">
    <property type="entry name" value="INNER MEMBRANE TRANSPORTER"/>
    <property type="match status" value="1"/>
</dbReference>
<gene>
    <name evidence="8" type="ORF">SAMN05660330_00348</name>
</gene>
<sequence>MFSLSAARQKTGFSTPALATIALLGAMLLWSSSFIALKIAFRGYHPQVVIFGRMLVASLCFLLVAPRLARGLRYRKGDYKLILFMVVCEPCLYFLFEAEAVVNTTASQAGVVTAILPILTMTAAALFLKEKVASTAWIGAGVALGGVCWLTLTSNPSSDAPNPMLGNFLEFLAMVCATGYTISLKHLAARYSPFFLTALQAFAGTVFYFPLLFLPSTTIPDTFHLQSGLAILYLGAVITLGAYGLFNFALQKVPANKASSYVNLIPVFSVVLGWLVLGETLSAVQICATFVILAGVWFAQK</sequence>
<feature type="transmembrane region" description="Helical" evidence="6">
    <location>
        <begin position="258"/>
        <end position="277"/>
    </location>
</feature>
<keyword evidence="4 6" id="KW-1133">Transmembrane helix</keyword>
<reference evidence="8 9" key="1">
    <citation type="submission" date="2016-10" db="EMBL/GenBank/DDBJ databases">
        <authorList>
            <person name="de Groot N.N."/>
        </authorList>
    </citation>
    <scope>NUCLEOTIDE SEQUENCE [LARGE SCALE GENOMIC DNA]</scope>
    <source>
        <strain evidence="8 9">DSM 12130</strain>
    </source>
</reference>
<keyword evidence="9" id="KW-1185">Reference proteome</keyword>
<feature type="domain" description="EamA" evidence="7">
    <location>
        <begin position="165"/>
        <end position="298"/>
    </location>
</feature>
<feature type="transmembrane region" description="Helical" evidence="6">
    <location>
        <begin position="135"/>
        <end position="152"/>
    </location>
</feature>
<feature type="transmembrane region" description="Helical" evidence="6">
    <location>
        <begin position="194"/>
        <end position="213"/>
    </location>
</feature>
<feature type="transmembrane region" description="Helical" evidence="6">
    <location>
        <begin position="108"/>
        <end position="128"/>
    </location>
</feature>
<dbReference type="InterPro" id="IPR050638">
    <property type="entry name" value="AA-Vitamin_Transporters"/>
</dbReference>
<keyword evidence="3 6" id="KW-0812">Transmembrane</keyword>
<feature type="transmembrane region" description="Helical" evidence="6">
    <location>
        <begin position="283"/>
        <end position="299"/>
    </location>
</feature>
<dbReference type="SUPFAM" id="SSF103481">
    <property type="entry name" value="Multidrug resistance efflux transporter EmrE"/>
    <property type="match status" value="2"/>
</dbReference>
<feature type="transmembrane region" description="Helical" evidence="6">
    <location>
        <begin position="164"/>
        <end position="182"/>
    </location>
</feature>
<dbReference type="RefSeq" id="WP_092219148.1">
    <property type="nucleotide sequence ID" value="NZ_FNJI01000002.1"/>
</dbReference>
<evidence type="ECO:0000259" key="7">
    <source>
        <dbReference type="Pfam" id="PF00892"/>
    </source>
</evidence>
<dbReference type="PANTHER" id="PTHR32322:SF18">
    <property type="entry name" value="S-ADENOSYLMETHIONINE_S-ADENOSYLHOMOCYSTEINE TRANSPORTER"/>
    <property type="match status" value="1"/>
</dbReference>
<organism evidence="8 9">
    <name type="scientific">Desulforhopalus singaporensis</name>
    <dbReference type="NCBI Taxonomy" id="91360"/>
    <lineage>
        <taxon>Bacteria</taxon>
        <taxon>Pseudomonadati</taxon>
        <taxon>Thermodesulfobacteriota</taxon>
        <taxon>Desulfobulbia</taxon>
        <taxon>Desulfobulbales</taxon>
        <taxon>Desulfocapsaceae</taxon>
        <taxon>Desulforhopalus</taxon>
    </lineage>
</organism>
<dbReference type="OrthoDB" id="5416392at2"/>
<keyword evidence="5 6" id="KW-0472">Membrane</keyword>
<evidence type="ECO:0000256" key="1">
    <source>
        <dbReference type="ARBA" id="ARBA00004651"/>
    </source>
</evidence>
<comment type="subcellular location">
    <subcellularLocation>
        <location evidence="1">Cell membrane</location>
        <topology evidence="1">Multi-pass membrane protein</topology>
    </subcellularLocation>
</comment>
<dbReference type="GO" id="GO:0005886">
    <property type="term" value="C:plasma membrane"/>
    <property type="evidence" value="ECO:0007669"/>
    <property type="project" value="UniProtKB-SubCell"/>
</dbReference>